<protein>
    <recommendedName>
        <fullName evidence="8">EXPERA domain-containing protein</fullName>
    </recommendedName>
</protein>
<dbReference type="GeneID" id="95976152"/>
<dbReference type="RefSeq" id="XP_069198273.1">
    <property type="nucleotide sequence ID" value="XM_069348017.1"/>
</dbReference>
<dbReference type="PROSITE" id="PS51751">
    <property type="entry name" value="EXPERA"/>
    <property type="match status" value="1"/>
</dbReference>
<evidence type="ECO:0000256" key="1">
    <source>
        <dbReference type="ARBA" id="ARBA00004141"/>
    </source>
</evidence>
<feature type="domain" description="EXPERA" evidence="8">
    <location>
        <begin position="18"/>
        <end position="154"/>
    </location>
</feature>
<keyword evidence="2 5" id="KW-0812">Transmembrane</keyword>
<keyword evidence="4 5" id="KW-0472">Membrane</keyword>
<keyword evidence="10" id="KW-1185">Reference proteome</keyword>
<proteinExistence type="predicted"/>
<comment type="caution">
    <text evidence="9">The sequence shown here is derived from an EMBL/GenBank/DDBJ whole genome shotgun (WGS) entry which is preliminary data.</text>
</comment>
<keyword evidence="3 5" id="KW-1133">Transmembrane helix</keyword>
<evidence type="ECO:0000256" key="3">
    <source>
        <dbReference type="ARBA" id="ARBA00022989"/>
    </source>
</evidence>
<gene>
    <name evidence="9" type="ORF">AAFC00_002450</name>
</gene>
<evidence type="ECO:0000259" key="8">
    <source>
        <dbReference type="PROSITE" id="PS51751"/>
    </source>
</evidence>
<feature type="region of interest" description="Disordered" evidence="6">
    <location>
        <begin position="168"/>
        <end position="198"/>
    </location>
</feature>
<evidence type="ECO:0000256" key="6">
    <source>
        <dbReference type="SAM" id="MobiDB-lite"/>
    </source>
</evidence>
<evidence type="ECO:0000256" key="5">
    <source>
        <dbReference type="PROSITE-ProRule" id="PRU01087"/>
    </source>
</evidence>
<feature type="transmembrane region" description="Helical" evidence="7">
    <location>
        <begin position="20"/>
        <end position="42"/>
    </location>
</feature>
<evidence type="ECO:0000313" key="10">
    <source>
        <dbReference type="Proteomes" id="UP001562354"/>
    </source>
</evidence>
<feature type="transmembrane region" description="Helical" evidence="7">
    <location>
        <begin position="108"/>
        <end position="131"/>
    </location>
</feature>
<comment type="subcellular location">
    <subcellularLocation>
        <location evidence="1">Membrane</location>
        <topology evidence="1">Multi-pass membrane protein</topology>
    </subcellularLocation>
</comment>
<dbReference type="EMBL" id="JBFMKM010000012">
    <property type="protein sequence ID" value="KAL1301997.1"/>
    <property type="molecule type" value="Genomic_DNA"/>
</dbReference>
<evidence type="ECO:0000256" key="4">
    <source>
        <dbReference type="ARBA" id="ARBA00023136"/>
    </source>
</evidence>
<name>A0ABR3P739_9PEZI</name>
<dbReference type="PANTHER" id="PTHR31204">
    <property type="entry name" value="SIGMA INTRACELLULAR RECEPTOR 2"/>
    <property type="match status" value="1"/>
</dbReference>
<dbReference type="Proteomes" id="UP001562354">
    <property type="component" value="Unassembled WGS sequence"/>
</dbReference>
<accession>A0ABR3P739</accession>
<dbReference type="InterPro" id="IPR051987">
    <property type="entry name" value="Sigma-2_receptor-like"/>
</dbReference>
<dbReference type="InterPro" id="IPR033118">
    <property type="entry name" value="EXPERA"/>
</dbReference>
<evidence type="ECO:0000256" key="7">
    <source>
        <dbReference type="SAM" id="Phobius"/>
    </source>
</evidence>
<organism evidence="9 10">
    <name type="scientific">Neodothiora populina</name>
    <dbReference type="NCBI Taxonomy" id="2781224"/>
    <lineage>
        <taxon>Eukaryota</taxon>
        <taxon>Fungi</taxon>
        <taxon>Dikarya</taxon>
        <taxon>Ascomycota</taxon>
        <taxon>Pezizomycotina</taxon>
        <taxon>Dothideomycetes</taxon>
        <taxon>Dothideomycetidae</taxon>
        <taxon>Dothideales</taxon>
        <taxon>Dothioraceae</taxon>
        <taxon>Neodothiora</taxon>
    </lineage>
</organism>
<feature type="transmembrane region" description="Helical" evidence="7">
    <location>
        <begin position="143"/>
        <end position="163"/>
    </location>
</feature>
<evidence type="ECO:0000313" key="9">
    <source>
        <dbReference type="EMBL" id="KAL1301997.1"/>
    </source>
</evidence>
<evidence type="ECO:0000256" key="2">
    <source>
        <dbReference type="ARBA" id="ARBA00022692"/>
    </source>
</evidence>
<sequence length="198" mass="22475">MARTTTSDPETTIWTRKKDLLYFVFFGIHLVVMFLVDLTPLYPAKLKPAFLTDLRTYYVETYRDQFFVAPPAWFNTYMYMELLYHVPLSVWSLGALLRNDPLVPVHLLVYATQTAITTITCIADYMSWTVVSDVEKLELGKLYVPYLMLSIFMGVDMFGRLCARLTPANGKRGSSTTAAASAGSNGKKQAKTRSKKRV</sequence>
<feature type="compositionally biased region" description="Basic residues" evidence="6">
    <location>
        <begin position="188"/>
        <end position="198"/>
    </location>
</feature>
<dbReference type="Pfam" id="PF05241">
    <property type="entry name" value="EBP"/>
    <property type="match status" value="1"/>
</dbReference>
<feature type="transmembrane region" description="Helical" evidence="7">
    <location>
        <begin position="77"/>
        <end position="96"/>
    </location>
</feature>
<reference evidence="9 10" key="1">
    <citation type="submission" date="2024-07" db="EMBL/GenBank/DDBJ databases">
        <title>Draft sequence of the Neodothiora populina.</title>
        <authorList>
            <person name="Drown D.D."/>
            <person name="Schuette U.S."/>
            <person name="Buechlein A.B."/>
            <person name="Rusch D.R."/>
            <person name="Winton L.W."/>
            <person name="Adams G.A."/>
        </authorList>
    </citation>
    <scope>NUCLEOTIDE SEQUENCE [LARGE SCALE GENOMIC DNA]</scope>
    <source>
        <strain evidence="9 10">CPC 39397</strain>
    </source>
</reference>
<dbReference type="PANTHER" id="PTHR31204:SF1">
    <property type="entry name" value="SIGMA INTRACELLULAR RECEPTOR 2"/>
    <property type="match status" value="1"/>
</dbReference>
<feature type="compositionally biased region" description="Low complexity" evidence="6">
    <location>
        <begin position="170"/>
        <end position="187"/>
    </location>
</feature>